<dbReference type="SUPFAM" id="SSF57701">
    <property type="entry name" value="Zn2/Cys6 DNA-binding domain"/>
    <property type="match status" value="1"/>
</dbReference>
<evidence type="ECO:0000259" key="7">
    <source>
        <dbReference type="PROSITE" id="PS50048"/>
    </source>
</evidence>
<dbReference type="CDD" id="cd00067">
    <property type="entry name" value="GAL4"/>
    <property type="match status" value="1"/>
</dbReference>
<gene>
    <name evidence="8" type="ORF">PDIGIT_LOCUS684</name>
</gene>
<keyword evidence="2" id="KW-0805">Transcription regulation</keyword>
<dbReference type="SMART" id="SM00066">
    <property type="entry name" value="GAL4"/>
    <property type="match status" value="1"/>
</dbReference>
<keyword evidence="6" id="KW-0812">Transmembrane</keyword>
<organism evidence="8 9">
    <name type="scientific">Periconia digitata</name>
    <dbReference type="NCBI Taxonomy" id="1303443"/>
    <lineage>
        <taxon>Eukaryota</taxon>
        <taxon>Fungi</taxon>
        <taxon>Dikarya</taxon>
        <taxon>Ascomycota</taxon>
        <taxon>Pezizomycotina</taxon>
        <taxon>Dothideomycetes</taxon>
        <taxon>Pleosporomycetidae</taxon>
        <taxon>Pleosporales</taxon>
        <taxon>Massarineae</taxon>
        <taxon>Periconiaceae</taxon>
        <taxon>Periconia</taxon>
    </lineage>
</organism>
<dbReference type="EMBL" id="CAOQHR010000001">
    <property type="protein sequence ID" value="CAI6243664.1"/>
    <property type="molecule type" value="Genomic_DNA"/>
</dbReference>
<dbReference type="PROSITE" id="PS00463">
    <property type="entry name" value="ZN2_CY6_FUNGAL_1"/>
    <property type="match status" value="1"/>
</dbReference>
<sequence>MHILRRDGGSVDNILIYTVSRCISEYVLMTKRITLTPPLRRYPQPALNFVISQSLCKKLVMTMESTIHTQASKRRKLRKGTHSCRECKRRKARCVFASPVEGVCIGCRHRGTLCMGQDEEPEWDNREGIGETKIPNQRLERIEFMLEALMEERGLNSKGGHGRTGNKDAVTSENVSPPTMALDEAGTANNSVESSHHPGPNITLSQQLYELHPSAEECRTVCANSDYIPCFFQQLLSRNYLQVFKSPPQLVLTRTELAIPPPPSAHPILLAQRLLILACISQYSGDDSESTMRCRARIQDLANIVIEMIMTKDHLMGNAEGLECLMLEATFHWNNGNIRRAFTTIRRAMALAQLLGLHRHEYQAGPQQIDNQAPKFDAAYMWYRIVYLDRLYCLILGVPQGSSDIKFANPTAVLNMSFEEHLEREHCIIASQILSRNELETHENTTTFTSAIEKALQSAANIPPTSWWLLPTLTSTSSRADRFLATSRLALQLFHFNLINQTHLPYIFQHTSSCKSASSTTPYDPDPSKIACATASREILSRYLLMQDLRLVSYAYTFLDFFTLIAAMTLLTLHIDTYWRHRSSTPHILAHMRPSDRAMVERLVHFLSLKDSGTSAKGLRVLEELLGVEEEVWRWGSVGKGGIVREKGEINVEVEEGEGGQKRFFEIRMPWYGLLRLNARMTCFQRCAEVEEVETRIEDIDTSIVEEEADVLLGGWLNGGEGDLSPTFLGPDLEGFETGLFDSLDGAVGGGDE</sequence>
<comment type="caution">
    <text evidence="8">The sequence shown here is derived from an EMBL/GenBank/DDBJ whole genome shotgun (WGS) entry which is preliminary data.</text>
</comment>
<dbReference type="GO" id="GO:0008270">
    <property type="term" value="F:zinc ion binding"/>
    <property type="evidence" value="ECO:0007669"/>
    <property type="project" value="InterPro"/>
</dbReference>
<dbReference type="SMART" id="SM00906">
    <property type="entry name" value="Fungal_trans"/>
    <property type="match status" value="1"/>
</dbReference>
<protein>
    <recommendedName>
        <fullName evidence="7">Zn(2)-C6 fungal-type domain-containing protein</fullName>
    </recommendedName>
</protein>
<dbReference type="PANTHER" id="PTHR47840:SF1">
    <property type="entry name" value="ZN(II)2CYS6 TRANSCRIPTION FACTOR (EUROFUNG)"/>
    <property type="match status" value="1"/>
</dbReference>
<proteinExistence type="predicted"/>
<evidence type="ECO:0000256" key="6">
    <source>
        <dbReference type="SAM" id="Phobius"/>
    </source>
</evidence>
<dbReference type="GO" id="GO:0006351">
    <property type="term" value="P:DNA-templated transcription"/>
    <property type="evidence" value="ECO:0007669"/>
    <property type="project" value="InterPro"/>
</dbReference>
<dbReference type="InterPro" id="IPR036864">
    <property type="entry name" value="Zn2-C6_fun-type_DNA-bd_sf"/>
</dbReference>
<dbReference type="OrthoDB" id="5392779at2759"/>
<dbReference type="CDD" id="cd12148">
    <property type="entry name" value="fungal_TF_MHR"/>
    <property type="match status" value="1"/>
</dbReference>
<keyword evidence="4" id="KW-0539">Nucleus</keyword>
<dbReference type="InterPro" id="IPR001138">
    <property type="entry name" value="Zn2Cys6_DnaBD"/>
</dbReference>
<dbReference type="InterPro" id="IPR007219">
    <property type="entry name" value="XnlR_reg_dom"/>
</dbReference>
<keyword evidence="6" id="KW-1133">Transmembrane helix</keyword>
<accession>A0A9W4U277</accession>
<dbReference type="PROSITE" id="PS50048">
    <property type="entry name" value="ZN2_CY6_FUNGAL_2"/>
    <property type="match status" value="1"/>
</dbReference>
<feature type="domain" description="Zn(2)-C6 fungal-type" evidence="7">
    <location>
        <begin position="83"/>
        <end position="114"/>
    </location>
</feature>
<dbReference type="Gene3D" id="4.10.240.10">
    <property type="entry name" value="Zn(2)-C6 fungal-type DNA-binding domain"/>
    <property type="match status" value="1"/>
</dbReference>
<dbReference type="GO" id="GO:0000981">
    <property type="term" value="F:DNA-binding transcription factor activity, RNA polymerase II-specific"/>
    <property type="evidence" value="ECO:0007669"/>
    <property type="project" value="InterPro"/>
</dbReference>
<dbReference type="GO" id="GO:0003677">
    <property type="term" value="F:DNA binding"/>
    <property type="evidence" value="ECO:0007669"/>
    <property type="project" value="InterPro"/>
</dbReference>
<dbReference type="AlphaFoldDB" id="A0A9W4U277"/>
<dbReference type="Proteomes" id="UP001152607">
    <property type="component" value="Unassembled WGS sequence"/>
</dbReference>
<feature type="transmembrane region" description="Helical" evidence="6">
    <location>
        <begin position="551"/>
        <end position="573"/>
    </location>
</feature>
<keyword evidence="9" id="KW-1185">Reference proteome</keyword>
<evidence type="ECO:0000256" key="1">
    <source>
        <dbReference type="ARBA" id="ARBA00022723"/>
    </source>
</evidence>
<feature type="region of interest" description="Disordered" evidence="5">
    <location>
        <begin position="155"/>
        <end position="201"/>
    </location>
</feature>
<evidence type="ECO:0000256" key="4">
    <source>
        <dbReference type="ARBA" id="ARBA00023242"/>
    </source>
</evidence>
<evidence type="ECO:0000256" key="2">
    <source>
        <dbReference type="ARBA" id="ARBA00023015"/>
    </source>
</evidence>
<reference evidence="8" key="1">
    <citation type="submission" date="2023-01" db="EMBL/GenBank/DDBJ databases">
        <authorList>
            <person name="Van Ghelder C."/>
            <person name="Rancurel C."/>
        </authorList>
    </citation>
    <scope>NUCLEOTIDE SEQUENCE</scope>
    <source>
        <strain evidence="8">CNCM I-4278</strain>
    </source>
</reference>
<evidence type="ECO:0000256" key="3">
    <source>
        <dbReference type="ARBA" id="ARBA00023163"/>
    </source>
</evidence>
<keyword evidence="3" id="KW-0804">Transcription</keyword>
<evidence type="ECO:0000313" key="8">
    <source>
        <dbReference type="EMBL" id="CAI6243664.1"/>
    </source>
</evidence>
<evidence type="ECO:0000256" key="5">
    <source>
        <dbReference type="SAM" id="MobiDB-lite"/>
    </source>
</evidence>
<keyword evidence="1" id="KW-0479">Metal-binding</keyword>
<keyword evidence="6" id="KW-0472">Membrane</keyword>
<dbReference type="PANTHER" id="PTHR47840">
    <property type="entry name" value="ZN(II)2CYS6 TRANSCRIPTION FACTOR (EUROFUNG)-RELATED"/>
    <property type="match status" value="1"/>
</dbReference>
<name>A0A9W4U277_9PLEO</name>
<evidence type="ECO:0000313" key="9">
    <source>
        <dbReference type="Proteomes" id="UP001152607"/>
    </source>
</evidence>